<dbReference type="STRING" id="1196353.SAMN05444921_13553"/>
<dbReference type="SUPFAM" id="SSF53474">
    <property type="entry name" value="alpha/beta-Hydrolases"/>
    <property type="match status" value="1"/>
</dbReference>
<accession>A0A1H0DQS8</accession>
<dbReference type="InterPro" id="IPR029058">
    <property type="entry name" value="AB_hydrolase_fold"/>
</dbReference>
<evidence type="ECO:0000313" key="1">
    <source>
        <dbReference type="EMBL" id="SDN72515.1"/>
    </source>
</evidence>
<dbReference type="OrthoDB" id="2062670at2"/>
<sequence length="424" mass="46653">MAEQQKKISTVGVGIADFSALPERTETTVIPVAAFDGVASRGVLYTRGGERTVVVVSHPRGDNSRHYAAPALLEAGYAFYSHQTRSLHNDIDCEHERLLLDLAAGLSHLKNKLGFENIVFLGNSGGASLLAFYQQQATRTPPDRLMDTAGGEPLDLNAVEMPSADGFVLLAAHPGQGPFMLTSIDPSVVDEDDPLATDPELDMYNAANGYRELPEPSKYSEGFLERYRAAQRARVARLDALARSLIADQKRNRQRMQDPGFADLPLEERSRITRRAVVGSYMVVHRTEADPAFLDLSLHAWKSTRKPGSILGPRPEETNYAPGGFGRVVTPRAWLSTWSGLSTRAKLLESVESIHVPLFVVNFTSDSLAFPDDNQTQFHASPAEDKAMHFVEADHFGLPLPQREQALRPIVEWLTPRFSAAPSN</sequence>
<dbReference type="EMBL" id="FNHI01000035">
    <property type="protein sequence ID" value="SDN72515.1"/>
    <property type="molecule type" value="Genomic_DNA"/>
</dbReference>
<keyword evidence="2" id="KW-1185">Reference proteome</keyword>
<reference evidence="2" key="1">
    <citation type="submission" date="2016-10" db="EMBL/GenBank/DDBJ databases">
        <authorList>
            <person name="Varghese N."/>
            <person name="Submissions S."/>
        </authorList>
    </citation>
    <scope>NUCLEOTIDE SEQUENCE [LARGE SCALE GENOMIC DNA]</scope>
    <source>
        <strain evidence="2">CGMCC 4.7042</strain>
    </source>
</reference>
<evidence type="ECO:0008006" key="3">
    <source>
        <dbReference type="Google" id="ProtNLM"/>
    </source>
</evidence>
<evidence type="ECO:0000313" key="2">
    <source>
        <dbReference type="Proteomes" id="UP000199063"/>
    </source>
</evidence>
<dbReference type="Gene3D" id="3.40.50.1820">
    <property type="entry name" value="alpha/beta hydrolase"/>
    <property type="match status" value="1"/>
</dbReference>
<protein>
    <recommendedName>
        <fullName evidence="3">Alpha/beta hydrolase</fullName>
    </recommendedName>
</protein>
<dbReference type="Proteomes" id="UP000199063">
    <property type="component" value="Unassembled WGS sequence"/>
</dbReference>
<dbReference type="GeneID" id="40834219"/>
<proteinExistence type="predicted"/>
<name>A0A1H0DQS8_9ACTN</name>
<gene>
    <name evidence="1" type="ORF">SAMN05444921_13553</name>
</gene>
<dbReference type="AlphaFoldDB" id="A0A1H0DQS8"/>
<organism evidence="1 2">
    <name type="scientific">Streptomyces wuyuanensis</name>
    <dbReference type="NCBI Taxonomy" id="1196353"/>
    <lineage>
        <taxon>Bacteria</taxon>
        <taxon>Bacillati</taxon>
        <taxon>Actinomycetota</taxon>
        <taxon>Actinomycetes</taxon>
        <taxon>Kitasatosporales</taxon>
        <taxon>Streptomycetaceae</taxon>
        <taxon>Streptomyces</taxon>
    </lineage>
</organism>
<dbReference type="RefSeq" id="WP_143041590.1">
    <property type="nucleotide sequence ID" value="NZ_FNHI01000035.1"/>
</dbReference>